<comment type="caution">
    <text evidence="1">The sequence shown here is derived from an EMBL/GenBank/DDBJ whole genome shotgun (WGS) entry which is preliminary data.</text>
</comment>
<evidence type="ECO:0000313" key="1">
    <source>
        <dbReference type="EMBL" id="GAI77810.1"/>
    </source>
</evidence>
<dbReference type="EMBL" id="BARW01007906">
    <property type="protein sequence ID" value="GAI77810.1"/>
    <property type="molecule type" value="Genomic_DNA"/>
</dbReference>
<organism evidence="1">
    <name type="scientific">marine sediment metagenome</name>
    <dbReference type="NCBI Taxonomy" id="412755"/>
    <lineage>
        <taxon>unclassified sequences</taxon>
        <taxon>metagenomes</taxon>
        <taxon>ecological metagenomes</taxon>
    </lineage>
</organism>
<sequence length="87" mass="10194">MLSHVFCDLNNIFINLINIVKLRGLIMEATDYDKIADKLMQFRNRLPRDNLSSRKARVITSELRSMIMDLLEAIDTYAGYDKDGWIR</sequence>
<name>X1SR26_9ZZZZ</name>
<dbReference type="AlphaFoldDB" id="X1SR26"/>
<accession>X1SR26</accession>
<reference evidence="1" key="1">
    <citation type="journal article" date="2014" name="Front. Microbiol.">
        <title>High frequency of phylogenetically diverse reductive dehalogenase-homologous genes in deep subseafloor sedimentary metagenomes.</title>
        <authorList>
            <person name="Kawai M."/>
            <person name="Futagami T."/>
            <person name="Toyoda A."/>
            <person name="Takaki Y."/>
            <person name="Nishi S."/>
            <person name="Hori S."/>
            <person name="Arai W."/>
            <person name="Tsubouchi T."/>
            <person name="Morono Y."/>
            <person name="Uchiyama I."/>
            <person name="Ito T."/>
            <person name="Fujiyama A."/>
            <person name="Inagaki F."/>
            <person name="Takami H."/>
        </authorList>
    </citation>
    <scope>NUCLEOTIDE SEQUENCE</scope>
    <source>
        <strain evidence="1">Expedition CK06-06</strain>
    </source>
</reference>
<protein>
    <submittedName>
        <fullName evidence="1">Uncharacterized protein</fullName>
    </submittedName>
</protein>
<proteinExistence type="predicted"/>
<gene>
    <name evidence="1" type="ORF">S12H4_16351</name>
</gene>